<dbReference type="Gene3D" id="3.40.50.720">
    <property type="entry name" value="NAD(P)-binding Rossmann-like Domain"/>
    <property type="match status" value="1"/>
</dbReference>
<feature type="domain" description="XdhC- CoxI" evidence="1">
    <location>
        <begin position="10"/>
        <end position="77"/>
    </location>
</feature>
<dbReference type="SUPFAM" id="SSF51984">
    <property type="entry name" value="MurCD N-terminal domain"/>
    <property type="match status" value="1"/>
</dbReference>
<dbReference type="Proteomes" id="UP000238701">
    <property type="component" value="Unassembled WGS sequence"/>
</dbReference>
<evidence type="ECO:0000259" key="2">
    <source>
        <dbReference type="Pfam" id="PF13478"/>
    </source>
</evidence>
<reference evidence="4" key="1">
    <citation type="submission" date="2018-02" db="EMBL/GenBank/DDBJ databases">
        <authorList>
            <person name="Hausmann B."/>
        </authorList>
    </citation>
    <scope>NUCLEOTIDE SEQUENCE [LARGE SCALE GENOMIC DNA]</scope>
    <source>
        <strain evidence="4">Peat soil MAG SbA1</strain>
    </source>
</reference>
<dbReference type="AlphaFoldDB" id="A0A2U3K234"/>
<dbReference type="InterPro" id="IPR027051">
    <property type="entry name" value="XdhC_Rossmann_dom"/>
</dbReference>
<feature type="domain" description="XdhC Rossmann" evidence="2">
    <location>
        <begin position="107"/>
        <end position="249"/>
    </location>
</feature>
<proteinExistence type="predicted"/>
<evidence type="ECO:0000313" key="3">
    <source>
        <dbReference type="EMBL" id="SPF33669.1"/>
    </source>
</evidence>
<protein>
    <recommendedName>
        <fullName evidence="5">Xanthine dehydrogenase</fullName>
    </recommendedName>
</protein>
<dbReference type="InterPro" id="IPR003777">
    <property type="entry name" value="XdhC_CoxI"/>
</dbReference>
<dbReference type="Pfam" id="PF02625">
    <property type="entry name" value="XdhC_CoxI"/>
    <property type="match status" value="1"/>
</dbReference>
<dbReference type="PANTHER" id="PTHR30388:SF6">
    <property type="entry name" value="XANTHINE DEHYDROGENASE SUBUNIT A-RELATED"/>
    <property type="match status" value="1"/>
</dbReference>
<organism evidence="3 4">
    <name type="scientific">Candidatus Sulfotelmatobacter kueseliae</name>
    <dbReference type="NCBI Taxonomy" id="2042962"/>
    <lineage>
        <taxon>Bacteria</taxon>
        <taxon>Pseudomonadati</taxon>
        <taxon>Acidobacteriota</taxon>
        <taxon>Terriglobia</taxon>
        <taxon>Terriglobales</taxon>
        <taxon>Candidatus Korobacteraceae</taxon>
        <taxon>Candidatus Sulfotelmatobacter</taxon>
    </lineage>
</organism>
<dbReference type="Pfam" id="PF13478">
    <property type="entry name" value="XdhC_C"/>
    <property type="match status" value="1"/>
</dbReference>
<dbReference type="PANTHER" id="PTHR30388">
    <property type="entry name" value="ALDEHYDE OXIDOREDUCTASE MOLYBDENUM COFACTOR ASSEMBLY PROTEIN"/>
    <property type="match status" value="1"/>
</dbReference>
<sequence length="286" mass="31393">MDIYEQIVELRRQGRRGAVATIVNVRGSIPSFKTAKMLVRDDGSIVGTIGGGCVEADVWQAAREVMESEKPRTLTFDLNQDPKYDTGLVCGGTLEVFIEPVLPPALLYVFGAGHVALSVCQTAASAGFDVIVSDDRSSYATKERFPAAREIYALDFDEAMQKLDPDESSYIVIVTRGHRDDMRILRWAVQTRARYVGMIGSKRKVIQIFKTLEEEGVPAQLFERVHAPIGLDIGAITPEEIAVAITAELIAVRRHATGAVPHMSWFKTVRDVAEAADRAGDGDRNS</sequence>
<dbReference type="OrthoDB" id="9773039at2"/>
<gene>
    <name evidence="3" type="ORF">SBA1_120043</name>
</gene>
<name>A0A2U3K234_9BACT</name>
<dbReference type="InterPro" id="IPR052698">
    <property type="entry name" value="MoCofactor_Util/Proc"/>
</dbReference>
<dbReference type="EMBL" id="OMOD01000024">
    <property type="protein sequence ID" value="SPF33669.1"/>
    <property type="molecule type" value="Genomic_DNA"/>
</dbReference>
<evidence type="ECO:0000259" key="1">
    <source>
        <dbReference type="Pfam" id="PF02625"/>
    </source>
</evidence>
<evidence type="ECO:0000313" key="4">
    <source>
        <dbReference type="Proteomes" id="UP000238701"/>
    </source>
</evidence>
<accession>A0A2U3K234</accession>
<evidence type="ECO:0008006" key="5">
    <source>
        <dbReference type="Google" id="ProtNLM"/>
    </source>
</evidence>